<feature type="domain" description="HipA-like C-terminal" evidence="4">
    <location>
        <begin position="181"/>
        <end position="398"/>
    </location>
</feature>
<keyword evidence="3" id="KW-0418">Kinase</keyword>
<dbReference type="PANTHER" id="PTHR37419:SF8">
    <property type="entry name" value="TOXIN YJJJ"/>
    <property type="match status" value="1"/>
</dbReference>
<accession>A0ABU7V312</accession>
<dbReference type="InterPro" id="IPR052028">
    <property type="entry name" value="HipA_Ser/Thr_kinase"/>
</dbReference>
<feature type="domain" description="HipA N-terminal subdomain 1" evidence="5">
    <location>
        <begin position="32"/>
        <end position="99"/>
    </location>
</feature>
<comment type="similarity">
    <text evidence="1">Belongs to the HipA Ser/Thr kinase family.</text>
</comment>
<reference evidence="6 7" key="1">
    <citation type="submission" date="2024-01" db="EMBL/GenBank/DDBJ databases">
        <title>the genome sequence of strain Microbacterium schleiferi NBRC 15075.</title>
        <authorList>
            <person name="Ding Y."/>
            <person name="Zhang G."/>
        </authorList>
    </citation>
    <scope>NUCLEOTIDE SEQUENCE [LARGE SCALE GENOMIC DNA]</scope>
    <source>
        <strain evidence="6 7">NBRC 15075</strain>
    </source>
</reference>
<organism evidence="6 7">
    <name type="scientific">Microbacterium schleiferi</name>
    <dbReference type="NCBI Taxonomy" id="69362"/>
    <lineage>
        <taxon>Bacteria</taxon>
        <taxon>Bacillati</taxon>
        <taxon>Actinomycetota</taxon>
        <taxon>Actinomycetes</taxon>
        <taxon>Micrococcales</taxon>
        <taxon>Microbacteriaceae</taxon>
        <taxon>Microbacterium</taxon>
    </lineage>
</organism>
<evidence type="ECO:0000259" key="4">
    <source>
        <dbReference type="Pfam" id="PF07804"/>
    </source>
</evidence>
<gene>
    <name evidence="6" type="ORF">V2V91_02820</name>
</gene>
<evidence type="ECO:0000259" key="5">
    <source>
        <dbReference type="Pfam" id="PF13657"/>
    </source>
</evidence>
<dbReference type="Pfam" id="PF07804">
    <property type="entry name" value="HipA_C"/>
    <property type="match status" value="1"/>
</dbReference>
<evidence type="ECO:0000256" key="3">
    <source>
        <dbReference type="ARBA" id="ARBA00022777"/>
    </source>
</evidence>
<dbReference type="RefSeq" id="WP_331790720.1">
    <property type="nucleotide sequence ID" value="NZ_BAAAUO010000005.1"/>
</dbReference>
<dbReference type="InterPro" id="IPR017508">
    <property type="entry name" value="HipA_N1"/>
</dbReference>
<keyword evidence="7" id="KW-1185">Reference proteome</keyword>
<evidence type="ECO:0000256" key="2">
    <source>
        <dbReference type="ARBA" id="ARBA00022679"/>
    </source>
</evidence>
<keyword evidence="2" id="KW-0808">Transferase</keyword>
<evidence type="ECO:0000256" key="1">
    <source>
        <dbReference type="ARBA" id="ARBA00010164"/>
    </source>
</evidence>
<sequence length="433" mass="46621">MVTANATTQRVWVDAAATPDAAAGPVGWMDVVTLAEKAVGVTFAYDPTYLARPDAYAVSPELPLAPGPRVLRSMPGAFVDSSADSWGQKLIRRQLRAEGVTLLSEVDALVGVSDEARTGAFRFREEPSADDEEAYVAGRAARVPVVLDLRELRAAADRTRAGASSSEQAIAELLDAGTAVLGGARPKALVRRKGRALLAKFPAPDDEHDAIRWEAVSLNLAHAAGLATSRVRTIEIGEHAVLLVDRFDRVGKADSVVPTKPGDAGELRIPYWSARTATGDGRDYLDVARVIRGMDATRDVVRAQLRDLWRRVAFAVAVHCTDDHLRNLGFLRRESAWRLCPVFDIEPDPVQERLRSTAIVGVVDPDAAPAALVALAGELGIKTSSWRRSLAQVLVAVESWPDVAKRVGLAEDEFAAMDAAIGHRRDALAKLLT</sequence>
<dbReference type="Proteomes" id="UP001351900">
    <property type="component" value="Unassembled WGS sequence"/>
</dbReference>
<dbReference type="EMBL" id="JAZHOV010000002">
    <property type="protein sequence ID" value="MEF2254070.1"/>
    <property type="molecule type" value="Genomic_DNA"/>
</dbReference>
<dbReference type="PANTHER" id="PTHR37419">
    <property type="entry name" value="SERINE/THREONINE-PROTEIN KINASE TOXIN HIPA"/>
    <property type="match status" value="1"/>
</dbReference>
<dbReference type="Pfam" id="PF13657">
    <property type="entry name" value="Couple_hipA"/>
    <property type="match status" value="1"/>
</dbReference>
<comment type="caution">
    <text evidence="6">The sequence shown here is derived from an EMBL/GenBank/DDBJ whole genome shotgun (WGS) entry which is preliminary data.</text>
</comment>
<dbReference type="InterPro" id="IPR012893">
    <property type="entry name" value="HipA-like_C"/>
</dbReference>
<protein>
    <submittedName>
        <fullName evidence="6">HipA domain-containing protein</fullName>
    </submittedName>
</protein>
<evidence type="ECO:0000313" key="7">
    <source>
        <dbReference type="Proteomes" id="UP001351900"/>
    </source>
</evidence>
<name>A0ABU7V312_9MICO</name>
<proteinExistence type="inferred from homology"/>
<evidence type="ECO:0000313" key="6">
    <source>
        <dbReference type="EMBL" id="MEF2254070.1"/>
    </source>
</evidence>